<accession>A0A9X1UH79</accession>
<dbReference type="InterPro" id="IPR037150">
    <property type="entry name" value="H-NS_C_dom_sf"/>
</dbReference>
<reference evidence="3" key="1">
    <citation type="submission" date="2022-01" db="EMBL/GenBank/DDBJ databases">
        <title>Genome sequence and assembly of Parabukholderia sp. RG36.</title>
        <authorList>
            <person name="Chhetri G."/>
        </authorList>
    </citation>
    <scope>NUCLEOTIDE SEQUENCE</scope>
    <source>
        <strain evidence="3">RG36</strain>
    </source>
</reference>
<feature type="compositionally biased region" description="Basic and acidic residues" evidence="1">
    <location>
        <begin position="31"/>
        <end position="43"/>
    </location>
</feature>
<protein>
    <submittedName>
        <fullName evidence="3">H-NS histone family protein</fullName>
    </submittedName>
</protein>
<dbReference type="RefSeq" id="WP_238466212.1">
    <property type="nucleotide sequence ID" value="NZ_JAKLJA010000023.1"/>
</dbReference>
<dbReference type="Pfam" id="PF00816">
    <property type="entry name" value="Histone_HNS"/>
    <property type="match status" value="1"/>
</dbReference>
<feature type="compositionally biased region" description="Basic and acidic residues" evidence="1">
    <location>
        <begin position="83"/>
        <end position="94"/>
    </location>
</feature>
<dbReference type="Gene3D" id="4.10.430.10">
    <property type="entry name" value="Histone-like protein H-NS, C-terminal domain"/>
    <property type="match status" value="1"/>
</dbReference>
<evidence type="ECO:0000259" key="2">
    <source>
        <dbReference type="SMART" id="SM00528"/>
    </source>
</evidence>
<proteinExistence type="predicted"/>
<feature type="domain" description="DNA-binding protein H-NS-like C-terminal" evidence="2">
    <location>
        <begin position="33"/>
        <end position="76"/>
    </location>
</feature>
<evidence type="ECO:0000313" key="3">
    <source>
        <dbReference type="EMBL" id="MCG5076344.1"/>
    </source>
</evidence>
<feature type="region of interest" description="Disordered" evidence="1">
    <location>
        <begin position="31"/>
        <end position="55"/>
    </location>
</feature>
<evidence type="ECO:0000313" key="4">
    <source>
        <dbReference type="Proteomes" id="UP001139308"/>
    </source>
</evidence>
<dbReference type="AlphaFoldDB" id="A0A9X1UH79"/>
<evidence type="ECO:0000256" key="1">
    <source>
        <dbReference type="SAM" id="MobiDB-lite"/>
    </source>
</evidence>
<gene>
    <name evidence="3" type="ORF">L5014_23705</name>
</gene>
<sequence length="112" mass="12642">MDERKRESMVAYLRRRMAEFGIKPDDLADSIARDQRRHSETRYRNAAGETWDGKGEIPQWLQQATSAGQSLEHFAINGTARELPGKHSGVDWRNDPFAGTRLAADRQGLATS</sequence>
<dbReference type="InterPro" id="IPR027444">
    <property type="entry name" value="H-NS_C_dom"/>
</dbReference>
<dbReference type="Proteomes" id="UP001139308">
    <property type="component" value="Unassembled WGS sequence"/>
</dbReference>
<feature type="region of interest" description="Disordered" evidence="1">
    <location>
        <begin position="82"/>
        <end position="112"/>
    </location>
</feature>
<dbReference type="SUPFAM" id="SSF81273">
    <property type="entry name" value="H-NS histone-like proteins"/>
    <property type="match status" value="1"/>
</dbReference>
<name>A0A9X1UH79_9BURK</name>
<comment type="caution">
    <text evidence="3">The sequence shown here is derived from an EMBL/GenBank/DDBJ whole genome shotgun (WGS) entry which is preliminary data.</text>
</comment>
<keyword evidence="4" id="KW-1185">Reference proteome</keyword>
<organism evidence="3 4">
    <name type="scientific">Paraburkholderia tagetis</name>
    <dbReference type="NCBI Taxonomy" id="2913261"/>
    <lineage>
        <taxon>Bacteria</taxon>
        <taxon>Pseudomonadati</taxon>
        <taxon>Pseudomonadota</taxon>
        <taxon>Betaproteobacteria</taxon>
        <taxon>Burkholderiales</taxon>
        <taxon>Burkholderiaceae</taxon>
        <taxon>Paraburkholderia</taxon>
    </lineage>
</organism>
<dbReference type="EMBL" id="JAKLJA010000023">
    <property type="protein sequence ID" value="MCG5076344.1"/>
    <property type="molecule type" value="Genomic_DNA"/>
</dbReference>
<dbReference type="GO" id="GO:0003677">
    <property type="term" value="F:DNA binding"/>
    <property type="evidence" value="ECO:0007669"/>
    <property type="project" value="InterPro"/>
</dbReference>
<dbReference type="SMART" id="SM00528">
    <property type="entry name" value="HNS"/>
    <property type="match status" value="1"/>
</dbReference>